<sequence>MTYKPWTTKEIKALKYGFEQGYGSTHRAWNDLLPKRSCNAIAQQARVYGFRTRTYKLWSKQDDETILRILDTLSGELQVTKHQLMGHISELYRDESRNKKYKTHE</sequence>
<dbReference type="Proteomes" id="UP000012651">
    <property type="component" value="Unassembled WGS sequence"/>
</dbReference>
<proteinExistence type="predicted"/>
<dbReference type="HOGENOM" id="CLU_2230930_0_0_11"/>
<gene>
    <name evidence="1" type="ORF">HMPREF1091_00249</name>
</gene>
<name>N2BQZ1_9ACTN</name>
<evidence type="ECO:0000313" key="2">
    <source>
        <dbReference type="Proteomes" id="UP000012651"/>
    </source>
</evidence>
<comment type="caution">
    <text evidence="1">The sequence shown here is derived from an EMBL/GenBank/DDBJ whole genome shotgun (WGS) entry which is preliminary data.</text>
</comment>
<dbReference type="RefSeq" id="WP_002563024.1">
    <property type="nucleotide sequence ID" value="NZ_KB822533.1"/>
</dbReference>
<protein>
    <submittedName>
        <fullName evidence="1">Uncharacterized protein</fullName>
    </submittedName>
</protein>
<dbReference type="OrthoDB" id="3783612at2"/>
<keyword evidence="2" id="KW-1185">Reference proteome</keyword>
<dbReference type="EMBL" id="AGXC01000001">
    <property type="protein sequence ID" value="EMZ42691.1"/>
    <property type="molecule type" value="Genomic_DNA"/>
</dbReference>
<organism evidence="1 2">
    <name type="scientific">Atopobium minutum 10063974</name>
    <dbReference type="NCBI Taxonomy" id="997872"/>
    <lineage>
        <taxon>Bacteria</taxon>
        <taxon>Bacillati</taxon>
        <taxon>Actinomycetota</taxon>
        <taxon>Coriobacteriia</taxon>
        <taxon>Coriobacteriales</taxon>
        <taxon>Atopobiaceae</taxon>
        <taxon>Atopobium</taxon>
    </lineage>
</organism>
<accession>N2BQZ1</accession>
<evidence type="ECO:0000313" key="1">
    <source>
        <dbReference type="EMBL" id="EMZ42691.1"/>
    </source>
</evidence>
<reference evidence="1 2" key="1">
    <citation type="submission" date="2013-03" db="EMBL/GenBank/DDBJ databases">
        <title>The Genome Sequence of Atopobium minutum 10063974.</title>
        <authorList>
            <consortium name="The Broad Institute Genome Sequencing Platform"/>
            <person name="Earl A."/>
            <person name="Ward D."/>
            <person name="Feldgarden M."/>
            <person name="Gevers D."/>
            <person name="Lambert T."/>
            <person name="Marvaud J.-C."/>
            <person name="Courvalin P."/>
            <person name="Walker B."/>
            <person name="Young S.K."/>
            <person name="Zeng Q."/>
            <person name="Gargeya S."/>
            <person name="Fitzgerald M."/>
            <person name="Haas B."/>
            <person name="Abouelleil A."/>
            <person name="Alvarado L."/>
            <person name="Arachchi H.M."/>
            <person name="Berlin A.M."/>
            <person name="Chapman S.B."/>
            <person name="Dewar J."/>
            <person name="Goldberg J."/>
            <person name="Griggs A."/>
            <person name="Gujja S."/>
            <person name="Hansen M."/>
            <person name="Howarth C."/>
            <person name="Imamovic A."/>
            <person name="Larimer J."/>
            <person name="McCowan C."/>
            <person name="Murphy C."/>
            <person name="Neiman D."/>
            <person name="Pearson M."/>
            <person name="Priest M."/>
            <person name="Roberts A."/>
            <person name="Saif S."/>
            <person name="Shea T."/>
            <person name="Sisk P."/>
            <person name="Sykes S."/>
            <person name="Wortman J."/>
            <person name="Nusbaum C."/>
            <person name="Birren B."/>
        </authorList>
    </citation>
    <scope>NUCLEOTIDE SEQUENCE [LARGE SCALE GENOMIC DNA]</scope>
    <source>
        <strain evidence="1 2">10063974</strain>
    </source>
</reference>
<dbReference type="AlphaFoldDB" id="N2BQZ1"/>